<evidence type="ECO:0000313" key="9">
    <source>
        <dbReference type="Proteomes" id="UP000594260"/>
    </source>
</evidence>
<name>A0A7M7ME22_VARDE</name>
<dbReference type="InterPro" id="IPR037353">
    <property type="entry name" value="ASH2"/>
</dbReference>
<keyword evidence="5" id="KW-0539">Nucleus</keyword>
<evidence type="ECO:0000256" key="4">
    <source>
        <dbReference type="ARBA" id="ARBA00022833"/>
    </source>
</evidence>
<evidence type="ECO:0000256" key="5">
    <source>
        <dbReference type="ARBA" id="ARBA00023242"/>
    </source>
</evidence>
<dbReference type="InterPro" id="IPR043136">
    <property type="entry name" value="B30.2/SPRY_sf"/>
</dbReference>
<dbReference type="CDD" id="cd15583">
    <property type="entry name" value="PHD_ash2p_like"/>
    <property type="match status" value="1"/>
</dbReference>
<feature type="region of interest" description="Disordered" evidence="6">
    <location>
        <begin position="1"/>
        <end position="42"/>
    </location>
</feature>
<sequence length="596" mass="67006">MDGSKGSEANDSQNGVSSAAPTGVATNRDDVVTEEGSSTESDAERLIKEAAQTLGARQTNQCYCGGERILGKFEMQCVGCYRWFHEACLDVTIPATLPFTINYAFICKTCNPAGVENFQKKQPGFREMCITAVASLQFRSREDGTNKNMFSRDKEIIPWIDRNWENLTSVPRRIKQTWHSTILKTMQREVSVFLNQDDVYFGLVDSDLFRLMPPYDSQSKLQLLRTQDQQIAQAAAAQQQQSQAGAGGATGPAKRGPKRKLPDGQGPQSNYGRSKVKSDLVMPRLPPGGYPLEHPFNKDGFHYFLAEPDPHAPFRQEFDDSVDWAGKPIPGWLYRKLEPEKVLLAMHDRAPQLKISEDRLSITGEKGYSMVRATHGVCSGSWYFEAIIQEMPDNSASRIGWAMPSANLQAPLGYDKFGFSWRSRKGTKFHQSIGKHFSDTGYGRGDVIGCLIQLPGPTHPNDLVKLPTTLKDRPLVKFKQYLYYEEADKPQQAAKTLEPVKDAKVMFFRNGRLEGVAYEDIFGGIYYPAVSIYKNATIRMNFGPRFRHSPRGLQASSAKYRPMSDAVHQNMVEQTMADIIYLVENEQHFKVEALNF</sequence>
<dbReference type="OMA" id="CATCSRW"/>
<dbReference type="Proteomes" id="UP000594260">
    <property type="component" value="Unplaced"/>
</dbReference>
<dbReference type="CTD" id="42936"/>
<dbReference type="Gene3D" id="3.90.980.20">
    <property type="match status" value="1"/>
</dbReference>
<dbReference type="InParanoid" id="A0A7M7ME22"/>
<dbReference type="InterPro" id="IPR003877">
    <property type="entry name" value="SPRY_dom"/>
</dbReference>
<evidence type="ECO:0000259" key="7">
    <source>
        <dbReference type="PROSITE" id="PS50188"/>
    </source>
</evidence>
<dbReference type="InterPro" id="IPR019786">
    <property type="entry name" value="Zinc_finger_PHD-type_CS"/>
</dbReference>
<organism evidence="8 9">
    <name type="scientific">Varroa destructor</name>
    <name type="common">Honeybee mite</name>
    <dbReference type="NCBI Taxonomy" id="109461"/>
    <lineage>
        <taxon>Eukaryota</taxon>
        <taxon>Metazoa</taxon>
        <taxon>Ecdysozoa</taxon>
        <taxon>Arthropoda</taxon>
        <taxon>Chelicerata</taxon>
        <taxon>Arachnida</taxon>
        <taxon>Acari</taxon>
        <taxon>Parasitiformes</taxon>
        <taxon>Mesostigmata</taxon>
        <taxon>Gamasina</taxon>
        <taxon>Dermanyssoidea</taxon>
        <taxon>Varroidae</taxon>
        <taxon>Varroa</taxon>
    </lineage>
</organism>
<feature type="region of interest" description="Disordered" evidence="6">
    <location>
        <begin position="234"/>
        <end position="284"/>
    </location>
</feature>
<dbReference type="InterPro" id="IPR053835">
    <property type="entry name" value="ASH2L-like_WH"/>
</dbReference>
<dbReference type="InterPro" id="IPR001870">
    <property type="entry name" value="B30.2/SPRY"/>
</dbReference>
<dbReference type="PANTHER" id="PTHR10598:SF0">
    <property type="entry name" value="SET1_ASH2 HISTONE METHYLTRANSFERASE COMPLEX SUBUNIT ASH2"/>
    <property type="match status" value="1"/>
</dbReference>
<dbReference type="FunCoup" id="A0A7M7ME22">
    <property type="interactions" value="1759"/>
</dbReference>
<evidence type="ECO:0000313" key="8">
    <source>
        <dbReference type="EnsemblMetazoa" id="XP_022655173"/>
    </source>
</evidence>
<dbReference type="InterPro" id="IPR001965">
    <property type="entry name" value="Znf_PHD"/>
</dbReference>
<dbReference type="Gene3D" id="2.60.120.920">
    <property type="match status" value="1"/>
</dbReference>
<dbReference type="SUPFAM" id="SSF57903">
    <property type="entry name" value="FYVE/PHD zinc finger"/>
    <property type="match status" value="1"/>
</dbReference>
<feature type="compositionally biased region" description="Low complexity" evidence="6">
    <location>
        <begin position="234"/>
        <end position="244"/>
    </location>
</feature>
<dbReference type="InterPro" id="IPR049455">
    <property type="entry name" value="ASH2-like_PHD"/>
</dbReference>
<evidence type="ECO:0000256" key="6">
    <source>
        <dbReference type="SAM" id="MobiDB-lite"/>
    </source>
</evidence>
<dbReference type="InterPro" id="IPR013320">
    <property type="entry name" value="ConA-like_dom_sf"/>
</dbReference>
<dbReference type="SMART" id="SM00449">
    <property type="entry name" value="SPRY"/>
    <property type="match status" value="1"/>
</dbReference>
<feature type="compositionally biased region" description="Polar residues" evidence="6">
    <location>
        <begin position="7"/>
        <end position="20"/>
    </location>
</feature>
<comment type="subcellular location">
    <subcellularLocation>
        <location evidence="1">Nucleus</location>
    </subcellularLocation>
</comment>
<evidence type="ECO:0000256" key="1">
    <source>
        <dbReference type="ARBA" id="ARBA00004123"/>
    </source>
</evidence>
<dbReference type="EnsemblMetazoa" id="XM_022799438">
    <property type="protein sequence ID" value="XP_022655173"/>
    <property type="gene ID" value="LOC111247904"/>
</dbReference>
<dbReference type="CDD" id="cd12872">
    <property type="entry name" value="SPRY_Ash2"/>
    <property type="match status" value="1"/>
</dbReference>
<dbReference type="GeneID" id="111247904"/>
<keyword evidence="3" id="KW-0863">Zinc-finger</keyword>
<accession>A0A7M7ME22</accession>
<dbReference type="RefSeq" id="XP_022655173.1">
    <property type="nucleotide sequence ID" value="XM_022799438.1"/>
</dbReference>
<dbReference type="GO" id="GO:0048188">
    <property type="term" value="C:Set1C/COMPASS complex"/>
    <property type="evidence" value="ECO:0007669"/>
    <property type="project" value="InterPro"/>
</dbReference>
<dbReference type="OrthoDB" id="10266026at2759"/>
<keyword evidence="9" id="KW-1185">Reference proteome</keyword>
<evidence type="ECO:0000256" key="2">
    <source>
        <dbReference type="ARBA" id="ARBA00022723"/>
    </source>
</evidence>
<dbReference type="PROSITE" id="PS01359">
    <property type="entry name" value="ZF_PHD_1"/>
    <property type="match status" value="1"/>
</dbReference>
<dbReference type="Pfam" id="PF21257">
    <property type="entry name" value="PHD_ash2p_like"/>
    <property type="match status" value="1"/>
</dbReference>
<dbReference type="KEGG" id="vde:111247904"/>
<dbReference type="GO" id="GO:0008270">
    <property type="term" value="F:zinc ion binding"/>
    <property type="evidence" value="ECO:0007669"/>
    <property type="project" value="UniProtKB-KW"/>
</dbReference>
<dbReference type="AlphaFoldDB" id="A0A7M7ME22"/>
<reference evidence="8" key="1">
    <citation type="submission" date="2021-01" db="UniProtKB">
        <authorList>
            <consortium name="EnsemblMetazoa"/>
        </authorList>
    </citation>
    <scope>IDENTIFICATION</scope>
</reference>
<protein>
    <recommendedName>
        <fullName evidence="7">B30.2/SPRY domain-containing protein</fullName>
    </recommendedName>
</protein>
<keyword evidence="2" id="KW-0479">Metal-binding</keyword>
<keyword evidence="4" id="KW-0862">Zinc</keyword>
<proteinExistence type="predicted"/>
<dbReference type="PROSITE" id="PS50188">
    <property type="entry name" value="B302_SPRY"/>
    <property type="match status" value="1"/>
</dbReference>
<dbReference type="PANTHER" id="PTHR10598">
    <property type="entry name" value="SET1/ASH2 HISTONE METHYLTRANSFERASE COMPLEX SUBUNIT ASH2"/>
    <property type="match status" value="1"/>
</dbReference>
<dbReference type="Pfam" id="PF00622">
    <property type="entry name" value="SPRY"/>
    <property type="match status" value="1"/>
</dbReference>
<dbReference type="SUPFAM" id="SSF49899">
    <property type="entry name" value="Concanavalin A-like lectins/glucanases"/>
    <property type="match status" value="1"/>
</dbReference>
<dbReference type="Pfam" id="PF21198">
    <property type="entry name" value="ASH2L-like_WH"/>
    <property type="match status" value="1"/>
</dbReference>
<dbReference type="SMART" id="SM00249">
    <property type="entry name" value="PHD"/>
    <property type="match status" value="1"/>
</dbReference>
<feature type="domain" description="B30.2/SPRY" evidence="7">
    <location>
        <begin position="322"/>
        <end position="547"/>
    </location>
</feature>
<dbReference type="InterPro" id="IPR011011">
    <property type="entry name" value="Znf_FYVE_PHD"/>
</dbReference>
<dbReference type="GO" id="GO:0000976">
    <property type="term" value="F:transcription cis-regulatory region binding"/>
    <property type="evidence" value="ECO:0007669"/>
    <property type="project" value="TreeGrafter"/>
</dbReference>
<evidence type="ECO:0000256" key="3">
    <source>
        <dbReference type="ARBA" id="ARBA00022771"/>
    </source>
</evidence>